<keyword evidence="2" id="KW-1185">Reference proteome</keyword>
<organism evidence="1 2">
    <name type="scientific">Umbelopsis ramanniana AG</name>
    <dbReference type="NCBI Taxonomy" id="1314678"/>
    <lineage>
        <taxon>Eukaryota</taxon>
        <taxon>Fungi</taxon>
        <taxon>Fungi incertae sedis</taxon>
        <taxon>Mucoromycota</taxon>
        <taxon>Mucoromycotina</taxon>
        <taxon>Umbelopsidomycetes</taxon>
        <taxon>Umbelopsidales</taxon>
        <taxon>Umbelopsidaceae</taxon>
        <taxon>Umbelopsis</taxon>
    </lineage>
</organism>
<reference evidence="1" key="1">
    <citation type="submission" date="2021-06" db="EMBL/GenBank/DDBJ databases">
        <authorList>
            <consortium name="DOE Joint Genome Institute"/>
            <person name="Mondo S.J."/>
            <person name="Amses K.R."/>
            <person name="Simmons D.R."/>
            <person name="Longcore J.E."/>
            <person name="Seto K."/>
            <person name="Alves G.H."/>
            <person name="Bonds A.E."/>
            <person name="Quandt C.A."/>
            <person name="Davis W.J."/>
            <person name="Chang Y."/>
            <person name="Letcher P.M."/>
            <person name="Powell M.J."/>
            <person name="Kuo A."/>
            <person name="Labutti K."/>
            <person name="Pangilinan J."/>
            <person name="Andreopoulos W."/>
            <person name="Tritt A."/>
            <person name="Riley R."/>
            <person name="Hundley H."/>
            <person name="Johnson J."/>
            <person name="Lipzen A."/>
            <person name="Barry K."/>
            <person name="Berbee M.L."/>
            <person name="Buchler N.E."/>
            <person name="Grigoriev I.V."/>
            <person name="Spatafora J.W."/>
            <person name="Stajich J.E."/>
            <person name="James T.Y."/>
        </authorList>
    </citation>
    <scope>NUCLEOTIDE SEQUENCE</scope>
    <source>
        <strain evidence="1">AG</strain>
    </source>
</reference>
<dbReference type="GeneID" id="75911193"/>
<gene>
    <name evidence="1" type="ORF">K450DRAFT_222086</name>
</gene>
<dbReference type="RefSeq" id="XP_051448642.1">
    <property type="nucleotide sequence ID" value="XM_051585845.1"/>
</dbReference>
<proteinExistence type="predicted"/>
<comment type="caution">
    <text evidence="1">The sequence shown here is derived from an EMBL/GenBank/DDBJ whole genome shotgun (WGS) entry which is preliminary data.</text>
</comment>
<protein>
    <submittedName>
        <fullName evidence="1">Uncharacterized protein</fullName>
    </submittedName>
</protein>
<reference evidence="1" key="2">
    <citation type="journal article" date="2022" name="Proc. Natl. Acad. Sci. U.S.A.">
        <title>Diploid-dominant life cycles characterize the early evolution of Fungi.</title>
        <authorList>
            <person name="Amses K.R."/>
            <person name="Simmons D.R."/>
            <person name="Longcore J.E."/>
            <person name="Mondo S.J."/>
            <person name="Seto K."/>
            <person name="Jeronimo G.H."/>
            <person name="Bonds A.E."/>
            <person name="Quandt C.A."/>
            <person name="Davis W.J."/>
            <person name="Chang Y."/>
            <person name="Federici B.A."/>
            <person name="Kuo A."/>
            <person name="LaButti K."/>
            <person name="Pangilinan J."/>
            <person name="Andreopoulos W."/>
            <person name="Tritt A."/>
            <person name="Riley R."/>
            <person name="Hundley H."/>
            <person name="Johnson J."/>
            <person name="Lipzen A."/>
            <person name="Barry K."/>
            <person name="Lang B.F."/>
            <person name="Cuomo C.A."/>
            <person name="Buchler N.E."/>
            <person name="Grigoriev I.V."/>
            <person name="Spatafora J.W."/>
            <person name="Stajich J.E."/>
            <person name="James T.Y."/>
        </authorList>
    </citation>
    <scope>NUCLEOTIDE SEQUENCE</scope>
    <source>
        <strain evidence="1">AG</strain>
    </source>
</reference>
<name>A0AAD5HIU7_UMBRA</name>
<evidence type="ECO:0000313" key="1">
    <source>
        <dbReference type="EMBL" id="KAI8583638.1"/>
    </source>
</evidence>
<sequence length="67" mass="7548">MCLESTLSHFIVECPATCELCAHWLPNHASNCPRKGVHPSQWTLDPSLDVTDETYQPDLDQCSEDEC</sequence>
<dbReference type="EMBL" id="MU620895">
    <property type="protein sequence ID" value="KAI8583638.1"/>
    <property type="molecule type" value="Genomic_DNA"/>
</dbReference>
<accession>A0AAD5HIU7</accession>
<evidence type="ECO:0000313" key="2">
    <source>
        <dbReference type="Proteomes" id="UP001206595"/>
    </source>
</evidence>
<dbReference type="AlphaFoldDB" id="A0AAD5HIU7"/>
<dbReference type="Proteomes" id="UP001206595">
    <property type="component" value="Unassembled WGS sequence"/>
</dbReference>